<protein>
    <submittedName>
        <fullName evidence="5">Dehydrogenase</fullName>
    </submittedName>
</protein>
<dbReference type="InterPro" id="IPR055170">
    <property type="entry name" value="GFO_IDH_MocA-like_dom"/>
</dbReference>
<dbReference type="PANTHER" id="PTHR43708:SF5">
    <property type="entry name" value="CONSERVED EXPRESSED OXIDOREDUCTASE (EUROFUNG)-RELATED"/>
    <property type="match status" value="1"/>
</dbReference>
<reference evidence="5" key="1">
    <citation type="submission" date="2021-03" db="EMBL/GenBank/DDBJ databases">
        <title>Whole genome shotgun sequence of Actinoplanes auranticolor NBRC 12245.</title>
        <authorList>
            <person name="Komaki H."/>
            <person name="Tamura T."/>
        </authorList>
    </citation>
    <scope>NUCLEOTIDE SEQUENCE</scope>
    <source>
        <strain evidence="5">NBRC 12245</strain>
    </source>
</reference>
<gene>
    <name evidence="5" type="ORF">Aau02nite_89780</name>
</gene>
<name>A0A919VZC5_9ACTN</name>
<evidence type="ECO:0000256" key="2">
    <source>
        <dbReference type="ARBA" id="ARBA00023002"/>
    </source>
</evidence>
<organism evidence="5 6">
    <name type="scientific">Actinoplanes auranticolor</name>
    <dbReference type="NCBI Taxonomy" id="47988"/>
    <lineage>
        <taxon>Bacteria</taxon>
        <taxon>Bacillati</taxon>
        <taxon>Actinomycetota</taxon>
        <taxon>Actinomycetes</taxon>
        <taxon>Micromonosporales</taxon>
        <taxon>Micromonosporaceae</taxon>
        <taxon>Actinoplanes</taxon>
    </lineage>
</organism>
<keyword evidence="6" id="KW-1185">Reference proteome</keyword>
<dbReference type="SUPFAM" id="SSF55347">
    <property type="entry name" value="Glyceraldehyde-3-phosphate dehydrogenase-like, C-terminal domain"/>
    <property type="match status" value="1"/>
</dbReference>
<dbReference type="SUPFAM" id="SSF51735">
    <property type="entry name" value="NAD(P)-binding Rossmann-fold domains"/>
    <property type="match status" value="1"/>
</dbReference>
<evidence type="ECO:0000259" key="3">
    <source>
        <dbReference type="Pfam" id="PF01408"/>
    </source>
</evidence>
<evidence type="ECO:0000313" key="5">
    <source>
        <dbReference type="EMBL" id="GIM80275.1"/>
    </source>
</evidence>
<comment type="similarity">
    <text evidence="1">Belongs to the Gfo/Idh/MocA family.</text>
</comment>
<dbReference type="PANTHER" id="PTHR43708">
    <property type="entry name" value="CONSERVED EXPRESSED OXIDOREDUCTASE (EUROFUNG)"/>
    <property type="match status" value="1"/>
</dbReference>
<proteinExistence type="inferred from homology"/>
<feature type="domain" description="Gfo/Idh/MocA-like oxidoreductase N-terminal" evidence="3">
    <location>
        <begin position="2"/>
        <end position="116"/>
    </location>
</feature>
<accession>A0A919VZC5</accession>
<dbReference type="RefSeq" id="WP_212994754.1">
    <property type="nucleotide sequence ID" value="NZ_BAABEA010000015.1"/>
</dbReference>
<dbReference type="Pfam" id="PF01408">
    <property type="entry name" value="GFO_IDH_MocA"/>
    <property type="match status" value="1"/>
</dbReference>
<evidence type="ECO:0000256" key="1">
    <source>
        <dbReference type="ARBA" id="ARBA00010928"/>
    </source>
</evidence>
<dbReference type="EMBL" id="BOQL01000095">
    <property type="protein sequence ID" value="GIM80275.1"/>
    <property type="molecule type" value="Genomic_DNA"/>
</dbReference>
<dbReference type="Gene3D" id="3.40.50.720">
    <property type="entry name" value="NAD(P)-binding Rossmann-like Domain"/>
    <property type="match status" value="1"/>
</dbReference>
<dbReference type="Gene3D" id="3.30.360.10">
    <property type="entry name" value="Dihydrodipicolinate Reductase, domain 2"/>
    <property type="match status" value="1"/>
</dbReference>
<evidence type="ECO:0000313" key="6">
    <source>
        <dbReference type="Proteomes" id="UP000681340"/>
    </source>
</evidence>
<dbReference type="AlphaFoldDB" id="A0A919VZC5"/>
<dbReference type="GO" id="GO:0016491">
    <property type="term" value="F:oxidoreductase activity"/>
    <property type="evidence" value="ECO:0007669"/>
    <property type="project" value="UniProtKB-KW"/>
</dbReference>
<keyword evidence="2" id="KW-0560">Oxidoreductase</keyword>
<dbReference type="InterPro" id="IPR036291">
    <property type="entry name" value="NAD(P)-bd_dom_sf"/>
</dbReference>
<feature type="domain" description="GFO/IDH/MocA-like oxidoreductase" evidence="4">
    <location>
        <begin position="134"/>
        <end position="243"/>
    </location>
</feature>
<dbReference type="InterPro" id="IPR051317">
    <property type="entry name" value="Gfo/Idh/MocA_oxidoreduct"/>
</dbReference>
<evidence type="ECO:0000259" key="4">
    <source>
        <dbReference type="Pfam" id="PF22725"/>
    </source>
</evidence>
<dbReference type="InterPro" id="IPR000683">
    <property type="entry name" value="Gfo/Idh/MocA-like_OxRdtase_N"/>
</dbReference>
<dbReference type="GO" id="GO:0000166">
    <property type="term" value="F:nucleotide binding"/>
    <property type="evidence" value="ECO:0007669"/>
    <property type="project" value="InterPro"/>
</dbReference>
<comment type="caution">
    <text evidence="5">The sequence shown here is derived from an EMBL/GenBank/DDBJ whole genome shotgun (WGS) entry which is preliminary data.</text>
</comment>
<dbReference type="Pfam" id="PF22725">
    <property type="entry name" value="GFO_IDH_MocA_C3"/>
    <property type="match status" value="1"/>
</dbReference>
<dbReference type="Proteomes" id="UP000681340">
    <property type="component" value="Unassembled WGS sequence"/>
</dbReference>
<sequence>MIRVLLAGAGAMGRAWLEAIDADPGVELAGVADLDLAAARRAGPGLPVGTDVAALAAETGADAVIDVTVPVAHHPVTTTALFAGLSVLGEKPVADTLAQALSLVAAADVSGRLFMVSQSRTWNPQLFTLRAMTGHLGPVGSVSTDFHRAPHFGGFREQMAQPLLVDMAIHAFDAARFLLGADPIAVSCQTWNPPWSWYAGDACAAAVFEMTGGARYVYHGSWCSPGAETSWNGEWRVSAQGGTARWDGDHDPVGPAVDGPDGRHSGIGGALRVFTEALHSGVTPMGEVHGNVLSLAMVEAAVDSAARGRPVLIDDVLARAHEQAVREESRPEVRDELRSWTDVRVALRAA</sequence>